<dbReference type="AlphaFoldDB" id="A0A9P5G264"/>
<organism evidence="1 2">
    <name type="scientific">Geotrichum candidum</name>
    <name type="common">Oospora lactis</name>
    <name type="synonym">Dipodascus geotrichum</name>
    <dbReference type="NCBI Taxonomy" id="1173061"/>
    <lineage>
        <taxon>Eukaryota</taxon>
        <taxon>Fungi</taxon>
        <taxon>Dikarya</taxon>
        <taxon>Ascomycota</taxon>
        <taxon>Saccharomycotina</taxon>
        <taxon>Dipodascomycetes</taxon>
        <taxon>Dipodascales</taxon>
        <taxon>Dipodascaceae</taxon>
        <taxon>Geotrichum</taxon>
    </lineage>
</organism>
<name>A0A9P5G264_GEOCN</name>
<evidence type="ECO:0000313" key="1">
    <source>
        <dbReference type="EMBL" id="KAF5095048.1"/>
    </source>
</evidence>
<sequence>MILLLGCGEIKLDPPTSSFWGVKPTIRISTSHAQTTRAICQATQCNLQSLALISETTAAHIRTFTSGSLFCRLQGGQLQSQLFQLYRCNCKFPKPALLGHEVCCELIDRRIGLGKLSVDLAQLPYQPHVVAQ</sequence>
<protein>
    <submittedName>
        <fullName evidence="1">Uncharacterized protein</fullName>
    </submittedName>
</protein>
<evidence type="ECO:0000313" key="2">
    <source>
        <dbReference type="Proteomes" id="UP000750522"/>
    </source>
</evidence>
<accession>A0A9P5G264</accession>
<gene>
    <name evidence="1" type="ORF">DV451_004814</name>
</gene>
<comment type="caution">
    <text evidence="1">The sequence shown here is derived from an EMBL/GenBank/DDBJ whole genome shotgun (WGS) entry which is preliminary data.</text>
</comment>
<proteinExistence type="predicted"/>
<reference evidence="1" key="1">
    <citation type="journal article" date="2020" name="Front. Microbiol.">
        <title>Phenotypic and Genetic Characterization of the Cheese Ripening Yeast Geotrichum candidum.</title>
        <authorList>
            <person name="Perkins V."/>
            <person name="Vignola S."/>
            <person name="Lessard M.H."/>
            <person name="Plante P.L."/>
            <person name="Corbeil J."/>
            <person name="Dugat-Bony E."/>
            <person name="Frenette M."/>
            <person name="Labrie S."/>
        </authorList>
    </citation>
    <scope>NUCLEOTIDE SEQUENCE</scope>
    <source>
        <strain evidence="1">LMA-70</strain>
    </source>
</reference>
<reference evidence="1" key="2">
    <citation type="submission" date="2020-01" db="EMBL/GenBank/DDBJ databases">
        <authorList>
            <person name="Perkins V."/>
            <person name="Lessard M.-H."/>
            <person name="Dugat-Bony E."/>
            <person name="Frenette M."/>
            <person name="Labrie S."/>
        </authorList>
    </citation>
    <scope>NUCLEOTIDE SEQUENCE</scope>
    <source>
        <strain evidence="1">LMA-70</strain>
    </source>
</reference>
<dbReference type="EMBL" id="QQZK01000160">
    <property type="protein sequence ID" value="KAF5095048.1"/>
    <property type="molecule type" value="Genomic_DNA"/>
</dbReference>
<dbReference type="Proteomes" id="UP000750522">
    <property type="component" value="Unassembled WGS sequence"/>
</dbReference>